<dbReference type="AlphaFoldDB" id="A0A9X3N7V4"/>
<dbReference type="Pfam" id="PF00196">
    <property type="entry name" value="GerE"/>
    <property type="match status" value="1"/>
</dbReference>
<proteinExistence type="predicted"/>
<dbReference type="EMBL" id="JAPDDP010000021">
    <property type="protein sequence ID" value="MDA0181358.1"/>
    <property type="molecule type" value="Genomic_DNA"/>
</dbReference>
<dbReference type="SUPFAM" id="SSF46894">
    <property type="entry name" value="C-terminal effector domain of the bipartite response regulators"/>
    <property type="match status" value="1"/>
</dbReference>
<dbReference type="InterPro" id="IPR036388">
    <property type="entry name" value="WH-like_DNA-bd_sf"/>
</dbReference>
<organism evidence="2 3">
    <name type="scientific">Solirubrobacter phytolaccae</name>
    <dbReference type="NCBI Taxonomy" id="1404360"/>
    <lineage>
        <taxon>Bacteria</taxon>
        <taxon>Bacillati</taxon>
        <taxon>Actinomycetota</taxon>
        <taxon>Thermoleophilia</taxon>
        <taxon>Solirubrobacterales</taxon>
        <taxon>Solirubrobacteraceae</taxon>
        <taxon>Solirubrobacter</taxon>
    </lineage>
</organism>
<dbReference type="InterPro" id="IPR011990">
    <property type="entry name" value="TPR-like_helical_dom_sf"/>
</dbReference>
<dbReference type="RefSeq" id="WP_270025673.1">
    <property type="nucleotide sequence ID" value="NZ_JAPDDP010000021.1"/>
</dbReference>
<dbReference type="Gene3D" id="1.25.40.10">
    <property type="entry name" value="Tetratricopeptide repeat domain"/>
    <property type="match status" value="1"/>
</dbReference>
<feature type="domain" description="HTH luxR-type" evidence="1">
    <location>
        <begin position="630"/>
        <end position="695"/>
    </location>
</feature>
<protein>
    <submittedName>
        <fullName evidence="2">LuxR C-terminal-related transcriptional regulator</fullName>
    </submittedName>
</protein>
<dbReference type="Proteomes" id="UP001147653">
    <property type="component" value="Unassembled WGS sequence"/>
</dbReference>
<reference evidence="2" key="1">
    <citation type="submission" date="2022-10" db="EMBL/GenBank/DDBJ databases">
        <title>The WGS of Solirubrobacter phytolaccae KCTC 29190.</title>
        <authorList>
            <person name="Jiang Z."/>
        </authorList>
    </citation>
    <scope>NUCLEOTIDE SEQUENCE</scope>
    <source>
        <strain evidence="2">KCTC 29190</strain>
    </source>
</reference>
<dbReference type="SMART" id="SM00421">
    <property type="entry name" value="HTH_LUXR"/>
    <property type="match status" value="1"/>
</dbReference>
<dbReference type="PROSITE" id="PS50043">
    <property type="entry name" value="HTH_LUXR_2"/>
    <property type="match status" value="1"/>
</dbReference>
<dbReference type="InterPro" id="IPR000792">
    <property type="entry name" value="Tscrpt_reg_LuxR_C"/>
</dbReference>
<dbReference type="SUPFAM" id="SSF48452">
    <property type="entry name" value="TPR-like"/>
    <property type="match status" value="1"/>
</dbReference>
<dbReference type="SUPFAM" id="SSF52540">
    <property type="entry name" value="P-loop containing nucleoside triphosphate hydrolases"/>
    <property type="match status" value="1"/>
</dbReference>
<name>A0A9X3N7V4_9ACTN</name>
<accession>A0A9X3N7V4</accession>
<dbReference type="InterPro" id="IPR027417">
    <property type="entry name" value="P-loop_NTPase"/>
</dbReference>
<evidence type="ECO:0000313" key="3">
    <source>
        <dbReference type="Proteomes" id="UP001147653"/>
    </source>
</evidence>
<dbReference type="Pfam" id="PF25873">
    <property type="entry name" value="WHD_MalT"/>
    <property type="match status" value="1"/>
</dbReference>
<dbReference type="InterPro" id="IPR016032">
    <property type="entry name" value="Sig_transdc_resp-reg_C-effctor"/>
</dbReference>
<dbReference type="GO" id="GO:0006355">
    <property type="term" value="P:regulation of DNA-templated transcription"/>
    <property type="evidence" value="ECO:0007669"/>
    <property type="project" value="InterPro"/>
</dbReference>
<dbReference type="GO" id="GO:0003677">
    <property type="term" value="F:DNA binding"/>
    <property type="evidence" value="ECO:0007669"/>
    <property type="project" value="InterPro"/>
</dbReference>
<keyword evidence="3" id="KW-1185">Reference proteome</keyword>
<sequence>MSASTLTLVEPLALPAAGLPASAVPRTRLVRQLTTTDAPIVLVVAPAGYGKTTLLEEWAARDPRPFTWLACPGDHAVDAVQRRLEGVIRSPAAQVVVVDDTRLTSPARTQALLNTACRLPRGSRLVLASRARPPGALGRLRARRLLLELGAPELALTPLEAARLVETAGLRLDRHRLGRLLARTGGWPVMVDLATAAVAGATDQDAAIMAFGGADRAVAELLRDEVLAPLTPVERAFVRRTSIIGRLTAGACDAVLDGHGSGATLERLARSGVPIEPLDRTDLAFRWNPLLAQMLRAELCVHEPERVGVLHRRAARWFTREREPSLAIRHAVACGDTRLAGRIAWAHAPRLAANGRVEPLGEWLGAVRGSAVSDDAGLALTATVHHLLTGRRRAACAAVAVAEHRLQTDRLAGGHAAVALLRACLAPSGLAAAAQDAAHARALLPADSPWHALALLILGIAAHLDGDVEGAVVCLDEAAGRATGHVATVAATAHAQLALVAAEIEDWDEAAHHALEARTTLPPTGPEAIHAFVAATSAVVAAHRGEIAQARHDAGEADRLLASRADFPPWLVCEAHVWLARAAIRLSDGPTARRLLARAARLAPTGGEADGFSRWIHDGWERADAFAESATGDGPALTNAELRILRLLPSHLSFREIGERLHVSTNTVKTQALAVYRKLDVSCRSDAVERGRQAGLVGDT</sequence>
<gene>
    <name evidence="2" type="ORF">OJ997_13715</name>
</gene>
<evidence type="ECO:0000313" key="2">
    <source>
        <dbReference type="EMBL" id="MDA0181358.1"/>
    </source>
</evidence>
<dbReference type="Gene3D" id="1.10.10.10">
    <property type="entry name" value="Winged helix-like DNA-binding domain superfamily/Winged helix DNA-binding domain"/>
    <property type="match status" value="1"/>
</dbReference>
<comment type="caution">
    <text evidence="2">The sequence shown here is derived from an EMBL/GenBank/DDBJ whole genome shotgun (WGS) entry which is preliminary data.</text>
</comment>
<evidence type="ECO:0000259" key="1">
    <source>
        <dbReference type="PROSITE" id="PS50043"/>
    </source>
</evidence>
<dbReference type="InterPro" id="IPR059106">
    <property type="entry name" value="WHD_MalT"/>
</dbReference>